<proteinExistence type="inferred from homology"/>
<dbReference type="AlphaFoldDB" id="A0A6J6EIE1"/>
<keyword evidence="5 8" id="KW-0472">Membrane</keyword>
<comment type="catalytic activity">
    <reaction evidence="7">
        <text>fluoride(in) = fluoride(out)</text>
        <dbReference type="Rhea" id="RHEA:76159"/>
        <dbReference type="ChEBI" id="CHEBI:17051"/>
    </reaction>
    <physiologicalReaction direction="left-to-right" evidence="7">
        <dbReference type="Rhea" id="RHEA:76160"/>
    </physiologicalReaction>
</comment>
<sequence length="68" mass="7119">MVAFDVAVVVWAGLCGSMTTFSTFAVDTVLLATSRPKLAWKNGLFTLVLSVGSSIFGLAVAHAVAFVR</sequence>
<feature type="transmembrane region" description="Helical" evidence="8">
    <location>
        <begin position="6"/>
        <end position="32"/>
    </location>
</feature>
<evidence type="ECO:0000256" key="2">
    <source>
        <dbReference type="ARBA" id="ARBA00022475"/>
    </source>
</evidence>
<evidence type="ECO:0000256" key="7">
    <source>
        <dbReference type="ARBA" id="ARBA00035585"/>
    </source>
</evidence>
<evidence type="ECO:0000313" key="9">
    <source>
        <dbReference type="EMBL" id="CAB4574974.1"/>
    </source>
</evidence>
<evidence type="ECO:0000256" key="6">
    <source>
        <dbReference type="ARBA" id="ARBA00035120"/>
    </source>
</evidence>
<gene>
    <name evidence="9" type="ORF">UFOPK1591_01522</name>
</gene>
<organism evidence="9">
    <name type="scientific">freshwater metagenome</name>
    <dbReference type="NCBI Taxonomy" id="449393"/>
    <lineage>
        <taxon>unclassified sequences</taxon>
        <taxon>metagenomes</taxon>
        <taxon>ecological metagenomes</taxon>
    </lineage>
</organism>
<evidence type="ECO:0000256" key="8">
    <source>
        <dbReference type="SAM" id="Phobius"/>
    </source>
</evidence>
<keyword evidence="4 8" id="KW-1133">Transmembrane helix</keyword>
<evidence type="ECO:0000256" key="3">
    <source>
        <dbReference type="ARBA" id="ARBA00022692"/>
    </source>
</evidence>
<accession>A0A6J6EIE1</accession>
<dbReference type="GO" id="GO:0005886">
    <property type="term" value="C:plasma membrane"/>
    <property type="evidence" value="ECO:0007669"/>
    <property type="project" value="UniProtKB-SubCell"/>
</dbReference>
<feature type="transmembrane region" description="Helical" evidence="8">
    <location>
        <begin position="44"/>
        <end position="67"/>
    </location>
</feature>
<evidence type="ECO:0000256" key="1">
    <source>
        <dbReference type="ARBA" id="ARBA00004651"/>
    </source>
</evidence>
<comment type="similarity">
    <text evidence="6">Belongs to the fluoride channel Fluc/FEX (TC 1.A.43) family.</text>
</comment>
<reference evidence="9" key="1">
    <citation type="submission" date="2020-05" db="EMBL/GenBank/DDBJ databases">
        <authorList>
            <person name="Chiriac C."/>
            <person name="Salcher M."/>
            <person name="Ghai R."/>
            <person name="Kavagutti S V."/>
        </authorList>
    </citation>
    <scope>NUCLEOTIDE SEQUENCE</scope>
</reference>
<evidence type="ECO:0000256" key="4">
    <source>
        <dbReference type="ARBA" id="ARBA00022989"/>
    </source>
</evidence>
<name>A0A6J6EIE1_9ZZZZ</name>
<comment type="subcellular location">
    <subcellularLocation>
        <location evidence="1">Cell membrane</location>
        <topology evidence="1">Multi-pass membrane protein</topology>
    </subcellularLocation>
</comment>
<evidence type="ECO:0000256" key="5">
    <source>
        <dbReference type="ARBA" id="ARBA00023136"/>
    </source>
</evidence>
<protein>
    <submittedName>
        <fullName evidence="9">Unannotated protein</fullName>
    </submittedName>
</protein>
<dbReference type="EMBL" id="CAEZTD010000178">
    <property type="protein sequence ID" value="CAB4574974.1"/>
    <property type="molecule type" value="Genomic_DNA"/>
</dbReference>
<dbReference type="InterPro" id="IPR003691">
    <property type="entry name" value="FluC"/>
</dbReference>
<dbReference type="Pfam" id="PF02537">
    <property type="entry name" value="CRCB"/>
    <property type="match status" value="1"/>
</dbReference>
<keyword evidence="3 8" id="KW-0812">Transmembrane</keyword>
<keyword evidence="2" id="KW-1003">Cell membrane</keyword>